<keyword evidence="6 9" id="KW-0012">Acyltransferase</keyword>
<dbReference type="InterPro" id="IPR000089">
    <property type="entry name" value="Biotin_lipoyl"/>
</dbReference>
<dbReference type="InterPro" id="IPR001078">
    <property type="entry name" value="2-oxoacid_DH_actylTfrase"/>
</dbReference>
<evidence type="ECO:0000256" key="9">
    <source>
        <dbReference type="RuleBase" id="RU361137"/>
    </source>
</evidence>
<feature type="compositionally biased region" description="Polar residues" evidence="10">
    <location>
        <begin position="248"/>
        <end position="267"/>
    </location>
</feature>
<proteinExistence type="inferred from homology"/>
<dbReference type="PROSITE" id="PS00189">
    <property type="entry name" value="LIPOYL"/>
    <property type="match status" value="2"/>
</dbReference>
<dbReference type="Pfam" id="PF00198">
    <property type="entry name" value="2-oxoacid_dh"/>
    <property type="match status" value="1"/>
</dbReference>
<dbReference type="InterPro" id="IPR036625">
    <property type="entry name" value="E3-bd_dom_sf"/>
</dbReference>
<sequence>MATVEDILLPDIGEFADVEIIEILVAPGDRIEPEQSLLTLESDKASMEIPSPLGGEVTEINVKVGERVGLGHLLLRVDTSADGGKAAAEPETSRAGGTASGADETASTANKPASTASAKTGNKQAAAATNAASTEQIEVPMPDIGDFTDIPVIEVLVGIGDQVEVDQSIVTLESEKATMEIPSPTAGTVEAVHIKTGDKVNQGDLLLTLKGAAQASVGDGSDAPAAEEAEIAQAPAATAKPEVAQAQPEATSASESTQAQQARSTSRAPGEAERRKAPILPRPADMQAIASGRTPHASPAIRRFARELGVDLAQVKGSGRKGRILKDDVQAYVKKTLSAGGPPAAAGGMPFQLPAASEVDFSKFGQTETQPLSRIKKLSGTHLHRAWLSVPHVTQFDEADITELEAFRKGQKQTAEQAGVKLTFMPFLMKSVAGALAQMPTLKASLSADGDNLILKHYTHLGVAVDTPNGLVVPVIRDVDKKGLFEIARELMTLSTKARDGKLLPGDMQGGVFSISSLGGIGGTAFTPIVNAPEVAILGVSRTEMKPVWNADSNSFEPRLMLPLSLSYDHRVVDGADGVRFTTLLANLLADIRRLLL</sequence>
<gene>
    <name evidence="13" type="primary">aceF</name>
    <name evidence="13" type="ORF">CKO42_14885</name>
</gene>
<reference evidence="13 14" key="1">
    <citation type="journal article" date="2020" name="Microorganisms">
        <title>Osmotic Adaptation and Compatible Solute Biosynthesis of Phototrophic Bacteria as Revealed from Genome Analyses.</title>
        <authorList>
            <person name="Imhoff J.F."/>
            <person name="Rahn T."/>
            <person name="Kunzel S."/>
            <person name="Keller A."/>
            <person name="Neulinger S.C."/>
        </authorList>
    </citation>
    <scope>NUCLEOTIDE SEQUENCE [LARGE SCALE GENOMIC DNA]</scope>
    <source>
        <strain evidence="13 14">DSM 25653</strain>
    </source>
</reference>
<evidence type="ECO:0000259" key="12">
    <source>
        <dbReference type="PROSITE" id="PS51826"/>
    </source>
</evidence>
<comment type="subunit">
    <text evidence="2 9">Forms a 24-polypeptide structural core with octahedral symmetry.</text>
</comment>
<dbReference type="Pfam" id="PF02817">
    <property type="entry name" value="E3_binding"/>
    <property type="match status" value="1"/>
</dbReference>
<dbReference type="Gene3D" id="3.30.559.10">
    <property type="entry name" value="Chloramphenicol acetyltransferase-like domain"/>
    <property type="match status" value="1"/>
</dbReference>
<dbReference type="GO" id="GO:0031405">
    <property type="term" value="F:lipoic acid binding"/>
    <property type="evidence" value="ECO:0007669"/>
    <property type="project" value="TreeGrafter"/>
</dbReference>
<comment type="caution">
    <text evidence="13">The sequence shown here is derived from an EMBL/GenBank/DDBJ whole genome shotgun (WGS) entry which is preliminary data.</text>
</comment>
<dbReference type="GO" id="GO:0005737">
    <property type="term" value="C:cytoplasm"/>
    <property type="evidence" value="ECO:0007669"/>
    <property type="project" value="TreeGrafter"/>
</dbReference>
<keyword evidence="4" id="KW-0677">Repeat</keyword>
<dbReference type="InterPro" id="IPR011053">
    <property type="entry name" value="Single_hybrid_motif"/>
</dbReference>
<evidence type="ECO:0000256" key="4">
    <source>
        <dbReference type="ARBA" id="ARBA00022737"/>
    </source>
</evidence>
<organism evidence="13 14">
    <name type="scientific">Lamprobacter modestohalophilus</name>
    <dbReference type="NCBI Taxonomy" id="1064514"/>
    <lineage>
        <taxon>Bacteria</taxon>
        <taxon>Pseudomonadati</taxon>
        <taxon>Pseudomonadota</taxon>
        <taxon>Gammaproteobacteria</taxon>
        <taxon>Chromatiales</taxon>
        <taxon>Chromatiaceae</taxon>
        <taxon>Lamprobacter</taxon>
    </lineage>
</organism>
<comment type="function">
    <text evidence="7">The pyruvate dehydrogenase complex catalyzes the overall conversion of pyruvate to acetyl-CoA and CO(2). It contains multiple copies of three enzymatic components: pyruvate dehydrogenase (E1), dihydrolipoamide acetyltransferase (E2) and lipoamide dehydrogenase (E3).</text>
</comment>
<dbReference type="PANTHER" id="PTHR43178">
    <property type="entry name" value="DIHYDROLIPOAMIDE ACETYLTRANSFERASE COMPONENT OF PYRUVATE DEHYDROGENASE COMPLEX"/>
    <property type="match status" value="1"/>
</dbReference>
<dbReference type="FunFam" id="2.40.50.100:FF:000009">
    <property type="entry name" value="Acetyltransferase component of pyruvate dehydrogenase complex"/>
    <property type="match status" value="1"/>
</dbReference>
<dbReference type="NCBIfam" id="TIGR01348">
    <property type="entry name" value="PDHac_trf_long"/>
    <property type="match status" value="1"/>
</dbReference>
<comment type="catalytic activity">
    <reaction evidence="8 9">
        <text>N(6)-[(R)-dihydrolipoyl]-L-lysyl-[protein] + acetyl-CoA = N(6)-[(R)-S(8)-acetyldihydrolipoyl]-L-lysyl-[protein] + CoA</text>
        <dbReference type="Rhea" id="RHEA:17017"/>
        <dbReference type="Rhea" id="RHEA-COMP:10475"/>
        <dbReference type="Rhea" id="RHEA-COMP:10478"/>
        <dbReference type="ChEBI" id="CHEBI:57287"/>
        <dbReference type="ChEBI" id="CHEBI:57288"/>
        <dbReference type="ChEBI" id="CHEBI:83100"/>
        <dbReference type="ChEBI" id="CHEBI:83111"/>
        <dbReference type="EC" id="2.3.1.12"/>
    </reaction>
</comment>
<dbReference type="InterPro" id="IPR050743">
    <property type="entry name" value="2-oxoacid_DH_E2_comp"/>
</dbReference>
<comment type="cofactor">
    <cofactor evidence="9">
        <name>(R)-lipoate</name>
        <dbReference type="ChEBI" id="CHEBI:83088"/>
    </cofactor>
    <text evidence="9">Binds 2 lipoyl cofactors covalently.</text>
</comment>
<evidence type="ECO:0000256" key="10">
    <source>
        <dbReference type="SAM" id="MobiDB-lite"/>
    </source>
</evidence>
<evidence type="ECO:0000256" key="8">
    <source>
        <dbReference type="ARBA" id="ARBA00048370"/>
    </source>
</evidence>
<feature type="region of interest" description="Disordered" evidence="10">
    <location>
        <begin position="233"/>
        <end position="282"/>
    </location>
</feature>
<dbReference type="FunFam" id="3.30.559.10:FF:000004">
    <property type="entry name" value="Acetyltransferase component of pyruvate dehydrogenase complex"/>
    <property type="match status" value="1"/>
</dbReference>
<dbReference type="InterPro" id="IPR023213">
    <property type="entry name" value="CAT-like_dom_sf"/>
</dbReference>
<dbReference type="FunFam" id="4.10.320.10:FF:000003">
    <property type="entry name" value="Acetyltransferase component of pyruvate dehydrogenase complex"/>
    <property type="match status" value="1"/>
</dbReference>
<evidence type="ECO:0000313" key="13">
    <source>
        <dbReference type="EMBL" id="MBK1619702.1"/>
    </source>
</evidence>
<keyword evidence="5 9" id="KW-0450">Lipoyl</keyword>
<feature type="compositionally biased region" description="Low complexity" evidence="10">
    <location>
        <begin position="233"/>
        <end position="247"/>
    </location>
</feature>
<evidence type="ECO:0000256" key="7">
    <source>
        <dbReference type="ARBA" id="ARBA00025211"/>
    </source>
</evidence>
<dbReference type="Proteomes" id="UP001138768">
    <property type="component" value="Unassembled WGS sequence"/>
</dbReference>
<dbReference type="Pfam" id="PF00364">
    <property type="entry name" value="Biotin_lipoyl"/>
    <property type="match status" value="2"/>
</dbReference>
<evidence type="ECO:0000256" key="6">
    <source>
        <dbReference type="ARBA" id="ARBA00023315"/>
    </source>
</evidence>
<feature type="domain" description="Lipoyl-binding" evidence="11">
    <location>
        <begin position="4"/>
        <end position="78"/>
    </location>
</feature>
<keyword evidence="3 9" id="KW-0808">Transferase</keyword>
<dbReference type="GO" id="GO:0045254">
    <property type="term" value="C:pyruvate dehydrogenase complex"/>
    <property type="evidence" value="ECO:0007669"/>
    <property type="project" value="UniProtKB-UniRule"/>
</dbReference>
<evidence type="ECO:0000313" key="14">
    <source>
        <dbReference type="Proteomes" id="UP001138768"/>
    </source>
</evidence>
<evidence type="ECO:0000256" key="3">
    <source>
        <dbReference type="ARBA" id="ARBA00022679"/>
    </source>
</evidence>
<evidence type="ECO:0000259" key="11">
    <source>
        <dbReference type="PROSITE" id="PS50968"/>
    </source>
</evidence>
<dbReference type="InterPro" id="IPR004167">
    <property type="entry name" value="PSBD"/>
</dbReference>
<comment type="similarity">
    <text evidence="1 9">Belongs to the 2-oxoacid dehydrogenase family.</text>
</comment>
<dbReference type="SUPFAM" id="SSF47005">
    <property type="entry name" value="Peripheral subunit-binding domain of 2-oxo acid dehydrogenase complex"/>
    <property type="match status" value="1"/>
</dbReference>
<evidence type="ECO:0000256" key="2">
    <source>
        <dbReference type="ARBA" id="ARBA00011484"/>
    </source>
</evidence>
<dbReference type="GO" id="GO:0006086">
    <property type="term" value="P:pyruvate decarboxylation to acetyl-CoA"/>
    <property type="evidence" value="ECO:0007669"/>
    <property type="project" value="UniProtKB-UniRule"/>
</dbReference>
<dbReference type="EC" id="2.3.1.12" evidence="9"/>
<protein>
    <recommendedName>
        <fullName evidence="9">Acetyltransferase component of pyruvate dehydrogenase complex</fullName>
        <ecNumber evidence="9">2.3.1.12</ecNumber>
    </recommendedName>
</protein>
<dbReference type="PROSITE" id="PS51826">
    <property type="entry name" value="PSBD"/>
    <property type="match status" value="1"/>
</dbReference>
<dbReference type="GO" id="GO:0004742">
    <property type="term" value="F:dihydrolipoyllysine-residue acetyltransferase activity"/>
    <property type="evidence" value="ECO:0007669"/>
    <property type="project" value="UniProtKB-UniRule"/>
</dbReference>
<dbReference type="Gene3D" id="2.40.50.100">
    <property type="match status" value="2"/>
</dbReference>
<dbReference type="PANTHER" id="PTHR43178:SF2">
    <property type="entry name" value="DIHYDROLIPOYLLYSINE-RESIDUE ACETYLTRANSFERASE COMPONENT OF PYRUVATE DEHYDROGENASE COMPLEX"/>
    <property type="match status" value="1"/>
</dbReference>
<dbReference type="CDD" id="cd06849">
    <property type="entry name" value="lipoyl_domain"/>
    <property type="match status" value="2"/>
</dbReference>
<evidence type="ECO:0000256" key="5">
    <source>
        <dbReference type="ARBA" id="ARBA00022823"/>
    </source>
</evidence>
<dbReference type="SUPFAM" id="SSF51230">
    <property type="entry name" value="Single hybrid motif"/>
    <property type="match status" value="2"/>
</dbReference>
<keyword evidence="14" id="KW-1185">Reference proteome</keyword>
<dbReference type="SUPFAM" id="SSF52777">
    <property type="entry name" value="CoA-dependent acyltransferases"/>
    <property type="match status" value="1"/>
</dbReference>
<feature type="domain" description="Peripheral subunit-binding (PSBD)" evidence="12">
    <location>
        <begin position="296"/>
        <end position="333"/>
    </location>
</feature>
<dbReference type="AlphaFoldDB" id="A0A9X0WA77"/>
<dbReference type="RefSeq" id="WP_200245557.1">
    <property type="nucleotide sequence ID" value="NZ_NRRY01000025.1"/>
</dbReference>
<dbReference type="EMBL" id="NRRY01000025">
    <property type="protein sequence ID" value="MBK1619702.1"/>
    <property type="molecule type" value="Genomic_DNA"/>
</dbReference>
<evidence type="ECO:0000256" key="1">
    <source>
        <dbReference type="ARBA" id="ARBA00007317"/>
    </source>
</evidence>
<dbReference type="PROSITE" id="PS50968">
    <property type="entry name" value="BIOTINYL_LIPOYL"/>
    <property type="match status" value="2"/>
</dbReference>
<name>A0A9X0WA77_9GAMM</name>
<feature type="domain" description="Lipoyl-binding" evidence="11">
    <location>
        <begin position="134"/>
        <end position="210"/>
    </location>
</feature>
<dbReference type="Gene3D" id="4.10.320.10">
    <property type="entry name" value="E3-binding domain"/>
    <property type="match status" value="1"/>
</dbReference>
<feature type="compositionally biased region" description="Polar residues" evidence="10">
    <location>
        <begin position="105"/>
        <end position="115"/>
    </location>
</feature>
<accession>A0A9X0WA77</accession>
<dbReference type="InterPro" id="IPR006256">
    <property type="entry name" value="AcTrfase_Pyrv_DH_cplx"/>
</dbReference>
<feature type="region of interest" description="Disordered" evidence="10">
    <location>
        <begin position="81"/>
        <end position="134"/>
    </location>
</feature>
<dbReference type="InterPro" id="IPR003016">
    <property type="entry name" value="2-oxoA_DH_lipoyl-BS"/>
</dbReference>
<feature type="compositionally biased region" description="Low complexity" evidence="10">
    <location>
        <begin position="116"/>
        <end position="133"/>
    </location>
</feature>